<evidence type="ECO:0000256" key="6">
    <source>
        <dbReference type="ARBA" id="ARBA00023136"/>
    </source>
</evidence>
<evidence type="ECO:0000256" key="8">
    <source>
        <dbReference type="ARBA" id="ARBA00023180"/>
    </source>
</evidence>
<gene>
    <name evidence="13" type="ORF">NEMVEDRAFT_v1g82933</name>
</gene>
<dbReference type="PROSITE" id="PS00237">
    <property type="entry name" value="G_PROTEIN_RECEP_F1_1"/>
    <property type="match status" value="1"/>
</dbReference>
<keyword evidence="8" id="KW-0325">Glycoprotein</keyword>
<dbReference type="FunFam" id="1.20.1070.10:FF:000894">
    <property type="entry name" value="Predicted protein"/>
    <property type="match status" value="1"/>
</dbReference>
<dbReference type="GO" id="GO:0071482">
    <property type="term" value="P:cellular response to light stimulus"/>
    <property type="evidence" value="ECO:0000318"/>
    <property type="project" value="GO_Central"/>
</dbReference>
<comment type="similarity">
    <text evidence="10">Belongs to the G-protein coupled receptor 1 family.</text>
</comment>
<dbReference type="PRINTS" id="PR01788">
    <property type="entry name" value="PROSTANOIDR"/>
</dbReference>
<evidence type="ECO:0000313" key="13">
    <source>
        <dbReference type="EMBL" id="EDO48670.1"/>
    </source>
</evidence>
<dbReference type="GO" id="GO:0005886">
    <property type="term" value="C:plasma membrane"/>
    <property type="evidence" value="ECO:0000318"/>
    <property type="project" value="GO_Central"/>
</dbReference>
<proteinExistence type="inferred from homology"/>
<dbReference type="CDD" id="cd00637">
    <property type="entry name" value="7tm_classA_rhodopsin-like"/>
    <property type="match status" value="1"/>
</dbReference>
<dbReference type="Pfam" id="PF00001">
    <property type="entry name" value="7tm_1"/>
    <property type="match status" value="1"/>
</dbReference>
<accession>A7RIA8</accession>
<evidence type="ECO:0000256" key="1">
    <source>
        <dbReference type="ARBA" id="ARBA00004651"/>
    </source>
</evidence>
<dbReference type="PRINTS" id="PR00237">
    <property type="entry name" value="GPCRRHODOPSN"/>
</dbReference>
<name>A7RIA8_NEMVE</name>
<dbReference type="PROSITE" id="PS50262">
    <property type="entry name" value="G_PROTEIN_RECEP_F1_2"/>
    <property type="match status" value="1"/>
</dbReference>
<dbReference type="InParanoid" id="A7RIA8"/>
<dbReference type="OMA" id="LMAGICM"/>
<dbReference type="GO" id="GO:0008020">
    <property type="term" value="F:G protein-coupled photoreceptor activity"/>
    <property type="evidence" value="ECO:0000318"/>
    <property type="project" value="GO_Central"/>
</dbReference>
<dbReference type="eggNOG" id="KOG3656">
    <property type="taxonomic scope" value="Eukaryota"/>
</dbReference>
<keyword evidence="4 11" id="KW-1133">Transmembrane helix</keyword>
<comment type="subcellular location">
    <subcellularLocation>
        <location evidence="1">Cell membrane</location>
        <topology evidence="1">Multi-pass membrane protein</topology>
    </subcellularLocation>
</comment>
<dbReference type="AlphaFoldDB" id="A7RIA8"/>
<evidence type="ECO:0000256" key="11">
    <source>
        <dbReference type="SAM" id="Phobius"/>
    </source>
</evidence>
<dbReference type="PhylomeDB" id="A7RIA8"/>
<dbReference type="InterPro" id="IPR050125">
    <property type="entry name" value="GPCR_opsins"/>
</dbReference>
<feature type="non-terminal residue" evidence="13">
    <location>
        <position position="1"/>
    </location>
</feature>
<dbReference type="EMBL" id="DS469512">
    <property type="protein sequence ID" value="EDO48670.1"/>
    <property type="molecule type" value="Genomic_DNA"/>
</dbReference>
<dbReference type="STRING" id="45351.A7RIA8"/>
<dbReference type="HOGENOM" id="CLU_009579_3_3_1"/>
<feature type="transmembrane region" description="Helical" evidence="11">
    <location>
        <begin position="27"/>
        <end position="48"/>
    </location>
</feature>
<evidence type="ECO:0000256" key="5">
    <source>
        <dbReference type="ARBA" id="ARBA00023040"/>
    </source>
</evidence>
<evidence type="ECO:0000256" key="3">
    <source>
        <dbReference type="ARBA" id="ARBA00022692"/>
    </source>
</evidence>
<evidence type="ECO:0000256" key="7">
    <source>
        <dbReference type="ARBA" id="ARBA00023170"/>
    </source>
</evidence>
<evidence type="ECO:0000256" key="4">
    <source>
        <dbReference type="ARBA" id="ARBA00022989"/>
    </source>
</evidence>
<dbReference type="KEGG" id="nve:5521029"/>
<feature type="transmembrane region" description="Helical" evidence="11">
    <location>
        <begin position="68"/>
        <end position="90"/>
    </location>
</feature>
<protein>
    <recommendedName>
        <fullName evidence="12">G-protein coupled receptors family 1 profile domain-containing protein</fullName>
    </recommendedName>
</protein>
<keyword evidence="2" id="KW-1003">Cell membrane</keyword>
<dbReference type="SUPFAM" id="SSF81321">
    <property type="entry name" value="Family A G protein-coupled receptor-like"/>
    <property type="match status" value="1"/>
</dbReference>
<keyword evidence="7 10" id="KW-0675">Receptor</keyword>
<dbReference type="InterPro" id="IPR000276">
    <property type="entry name" value="GPCR_Rhodpsn"/>
</dbReference>
<dbReference type="OrthoDB" id="10044919at2759"/>
<organism evidence="13 14">
    <name type="scientific">Nematostella vectensis</name>
    <name type="common">Starlet sea anemone</name>
    <dbReference type="NCBI Taxonomy" id="45351"/>
    <lineage>
        <taxon>Eukaryota</taxon>
        <taxon>Metazoa</taxon>
        <taxon>Cnidaria</taxon>
        <taxon>Anthozoa</taxon>
        <taxon>Hexacorallia</taxon>
        <taxon>Actiniaria</taxon>
        <taxon>Edwardsiidae</taxon>
        <taxon>Nematostella</taxon>
    </lineage>
</organism>
<dbReference type="GO" id="GO:0007602">
    <property type="term" value="P:phototransduction"/>
    <property type="evidence" value="ECO:0000318"/>
    <property type="project" value="GO_Central"/>
</dbReference>
<evidence type="ECO:0000313" key="14">
    <source>
        <dbReference type="Proteomes" id="UP000001593"/>
    </source>
</evidence>
<keyword evidence="3 10" id="KW-0812">Transmembrane</keyword>
<reference evidence="13 14" key="1">
    <citation type="journal article" date="2007" name="Science">
        <title>Sea anemone genome reveals ancestral eumetazoan gene repertoire and genomic organization.</title>
        <authorList>
            <person name="Putnam N.H."/>
            <person name="Srivastava M."/>
            <person name="Hellsten U."/>
            <person name="Dirks B."/>
            <person name="Chapman J."/>
            <person name="Salamov A."/>
            <person name="Terry A."/>
            <person name="Shapiro H."/>
            <person name="Lindquist E."/>
            <person name="Kapitonov V.V."/>
            <person name="Jurka J."/>
            <person name="Genikhovich G."/>
            <person name="Grigoriev I.V."/>
            <person name="Lucas S.M."/>
            <person name="Steele R.E."/>
            <person name="Finnerty J.R."/>
            <person name="Technau U."/>
            <person name="Martindale M.Q."/>
            <person name="Rokhsar D.S."/>
        </authorList>
    </citation>
    <scope>NUCLEOTIDE SEQUENCE [LARGE SCALE GENOMIC DNA]</scope>
    <source>
        <strain evidence="14">CH2 X CH6</strain>
    </source>
</reference>
<dbReference type="Gene3D" id="1.20.1070.10">
    <property type="entry name" value="Rhodopsin 7-helix transmembrane proteins"/>
    <property type="match status" value="1"/>
</dbReference>
<keyword evidence="6 11" id="KW-0472">Membrane</keyword>
<evidence type="ECO:0000256" key="10">
    <source>
        <dbReference type="RuleBase" id="RU000688"/>
    </source>
</evidence>
<feature type="transmembrane region" description="Helical" evidence="11">
    <location>
        <begin position="111"/>
        <end position="129"/>
    </location>
</feature>
<dbReference type="InterPro" id="IPR008365">
    <property type="entry name" value="Prostanoid_rcpt"/>
</dbReference>
<evidence type="ECO:0000256" key="2">
    <source>
        <dbReference type="ARBA" id="ARBA00022475"/>
    </source>
</evidence>
<keyword evidence="14" id="KW-1185">Reference proteome</keyword>
<dbReference type="PANTHER" id="PTHR24240">
    <property type="entry name" value="OPSIN"/>
    <property type="match status" value="1"/>
</dbReference>
<dbReference type="GO" id="GO:0007186">
    <property type="term" value="P:G protein-coupled receptor signaling pathway"/>
    <property type="evidence" value="ECO:0000318"/>
    <property type="project" value="GO_Central"/>
</dbReference>
<feature type="transmembrane region" description="Helical" evidence="11">
    <location>
        <begin position="209"/>
        <end position="230"/>
    </location>
</feature>
<keyword evidence="9 10" id="KW-0807">Transducer</keyword>
<sequence length="239" mass="26650">GISIFLGNSLVCYVLARNTRLKTTPNMLVANLAVSDILMAGICMPLSLGVSLTGTWHYGAVVCDAQGFLIFSFGIVSVWTMCLIAVNRYIAISHPFLYTKTFTASRMRITIIFLWLLPWLATIPPFVGWGHYAFQPGKVLCMYPFNVDLTYTFLVQCLFIAIPMNLILYSYSKCYFAMRANNRRVAGMMTSGDQADARRKAQEARATRTMMVATAGFIMCWLPVSIIDFVDAFTGLSFG</sequence>
<keyword evidence="5 10" id="KW-0297">G-protein coupled receptor</keyword>
<dbReference type="InterPro" id="IPR017452">
    <property type="entry name" value="GPCR_Rhodpsn_7TM"/>
</dbReference>
<feature type="domain" description="G-protein coupled receptors family 1 profile" evidence="12">
    <location>
        <begin position="7"/>
        <end position="239"/>
    </location>
</feature>
<dbReference type="Proteomes" id="UP000001593">
    <property type="component" value="Unassembled WGS sequence"/>
</dbReference>
<evidence type="ECO:0000259" key="12">
    <source>
        <dbReference type="PROSITE" id="PS50262"/>
    </source>
</evidence>
<evidence type="ECO:0000256" key="9">
    <source>
        <dbReference type="ARBA" id="ARBA00023224"/>
    </source>
</evidence>
<feature type="transmembrane region" description="Helical" evidence="11">
    <location>
        <begin position="149"/>
        <end position="169"/>
    </location>
</feature>